<dbReference type="EMBL" id="BNAJ01000005">
    <property type="protein sequence ID" value="GHF44792.1"/>
    <property type="molecule type" value="Genomic_DNA"/>
</dbReference>
<keyword evidence="1" id="KW-0812">Transmembrane</keyword>
<reference evidence="2" key="1">
    <citation type="journal article" date="2014" name="Int. J. Syst. Evol. Microbiol.">
        <title>Complete genome of a new Firmicutes species belonging to the dominant human colonic microbiota ('Ruminococcus bicirculans') reveals two chromosomes and a selective capacity to utilize plant glucans.</title>
        <authorList>
            <consortium name="NISC Comparative Sequencing Program"/>
            <person name="Wegmann U."/>
            <person name="Louis P."/>
            <person name="Goesmann A."/>
            <person name="Henrissat B."/>
            <person name="Duncan S.H."/>
            <person name="Flint H.J."/>
        </authorList>
    </citation>
    <scope>NUCLEOTIDE SEQUENCE</scope>
    <source>
        <strain evidence="2">CGMCC 1.18437</strain>
    </source>
</reference>
<comment type="caution">
    <text evidence="3">The sequence shown here is derived from an EMBL/GenBank/DDBJ whole genome shotgun (WGS) entry which is preliminary data.</text>
</comment>
<feature type="transmembrane region" description="Helical" evidence="1">
    <location>
        <begin position="52"/>
        <end position="72"/>
    </location>
</feature>
<dbReference type="Proteomes" id="UP000539473">
    <property type="component" value="Unassembled WGS sequence"/>
</dbReference>
<evidence type="ECO:0000256" key="1">
    <source>
        <dbReference type="SAM" id="Phobius"/>
    </source>
</evidence>
<dbReference type="EMBL" id="JACHFK010000005">
    <property type="protein sequence ID" value="MBB5376714.1"/>
    <property type="molecule type" value="Genomic_DNA"/>
</dbReference>
<dbReference type="Proteomes" id="UP000619376">
    <property type="component" value="Unassembled WGS sequence"/>
</dbReference>
<proteinExistence type="predicted"/>
<evidence type="ECO:0000313" key="4">
    <source>
        <dbReference type="Proteomes" id="UP000539473"/>
    </source>
</evidence>
<protein>
    <submittedName>
        <fullName evidence="3">Uncharacterized protein</fullName>
    </submittedName>
</protein>
<name>A0A7W8NNB2_9DEIO</name>
<sequence length="166" mass="17789">MLSEEERRRIEAEEVAAAQARAAAQDAARHRLAALAYRREVRAALGPRPRWWAVRWALPFVPVVALVAWLAVRPAAAPAMPNDAPGGTGAADLVARCQTSVSAALLLPVADLRFPAVADAAQGISEGADGTRWNAAVTRPDGRMLDFTCVYSPADDRIRVDVLDDP</sequence>
<evidence type="ECO:0000313" key="2">
    <source>
        <dbReference type="EMBL" id="GHF44792.1"/>
    </source>
</evidence>
<evidence type="ECO:0000313" key="3">
    <source>
        <dbReference type="EMBL" id="MBB5376714.1"/>
    </source>
</evidence>
<gene>
    <name evidence="2" type="ORF">GCM10017781_21420</name>
    <name evidence="3" type="ORF">HNQ07_002178</name>
</gene>
<reference evidence="5" key="2">
    <citation type="journal article" date="2019" name="Int. J. Syst. Evol. Microbiol.">
        <title>The Global Catalogue of Microorganisms (GCM) 10K type strain sequencing project: providing services to taxonomists for standard genome sequencing and annotation.</title>
        <authorList>
            <consortium name="The Broad Institute Genomics Platform"/>
            <consortium name="The Broad Institute Genome Sequencing Center for Infectious Disease"/>
            <person name="Wu L."/>
            <person name="Ma J."/>
        </authorList>
    </citation>
    <scope>NUCLEOTIDE SEQUENCE [LARGE SCALE GENOMIC DNA]</scope>
    <source>
        <strain evidence="5">CGMCC 1.18437</strain>
    </source>
</reference>
<keyword evidence="5" id="KW-1185">Reference proteome</keyword>
<dbReference type="AlphaFoldDB" id="A0A7W8NNB2"/>
<reference evidence="2" key="4">
    <citation type="submission" date="2024-05" db="EMBL/GenBank/DDBJ databases">
        <authorList>
            <person name="Sun Q."/>
            <person name="Zhou Y."/>
        </authorList>
    </citation>
    <scope>NUCLEOTIDE SEQUENCE</scope>
    <source>
        <strain evidence="2">CGMCC 1.18437</strain>
    </source>
</reference>
<organism evidence="3 4">
    <name type="scientific">Deinococcus metalli</name>
    <dbReference type="NCBI Taxonomy" id="1141878"/>
    <lineage>
        <taxon>Bacteria</taxon>
        <taxon>Thermotogati</taxon>
        <taxon>Deinococcota</taxon>
        <taxon>Deinococci</taxon>
        <taxon>Deinococcales</taxon>
        <taxon>Deinococcaceae</taxon>
        <taxon>Deinococcus</taxon>
    </lineage>
</organism>
<dbReference type="RefSeq" id="WP_184111631.1">
    <property type="nucleotide sequence ID" value="NZ_BNAJ01000005.1"/>
</dbReference>
<accession>A0A7W8NNB2</accession>
<reference evidence="3 4" key="3">
    <citation type="submission" date="2020-08" db="EMBL/GenBank/DDBJ databases">
        <title>Genomic Encyclopedia of Type Strains, Phase IV (KMG-IV): sequencing the most valuable type-strain genomes for metagenomic binning, comparative biology and taxonomic classification.</title>
        <authorList>
            <person name="Goeker M."/>
        </authorList>
    </citation>
    <scope>NUCLEOTIDE SEQUENCE [LARGE SCALE GENOMIC DNA]</scope>
    <source>
        <strain evidence="3 4">DSM 27521</strain>
    </source>
</reference>
<keyword evidence="1" id="KW-1133">Transmembrane helix</keyword>
<evidence type="ECO:0000313" key="5">
    <source>
        <dbReference type="Proteomes" id="UP000619376"/>
    </source>
</evidence>
<keyword evidence="1" id="KW-0472">Membrane</keyword>